<dbReference type="GO" id="GO:0043780">
    <property type="term" value="F:cobalt-precorrin-5B C1-methyltransferase activity"/>
    <property type="evidence" value="ECO:0007669"/>
    <property type="project" value="RHEA"/>
</dbReference>
<gene>
    <name evidence="5" type="primary">cbiD</name>
    <name evidence="6" type="ORF">BI308_07215</name>
</gene>
<keyword evidence="4 5" id="KW-0949">S-adenosyl-L-methionine</keyword>
<keyword evidence="2 5" id="KW-0489">Methyltransferase</keyword>
<dbReference type="Pfam" id="PF01888">
    <property type="entry name" value="CbiD"/>
    <property type="match status" value="1"/>
</dbReference>
<proteinExistence type="inferred from homology"/>
<dbReference type="GO" id="GO:0019251">
    <property type="term" value="P:anaerobic cobalamin biosynthetic process"/>
    <property type="evidence" value="ECO:0007669"/>
    <property type="project" value="UniProtKB-UniRule"/>
</dbReference>
<dbReference type="EMBL" id="MLAW01000009">
    <property type="protein sequence ID" value="OJJ26185.1"/>
    <property type="molecule type" value="Genomic_DNA"/>
</dbReference>
<dbReference type="SUPFAM" id="SSF111342">
    <property type="entry name" value="CbiD-like"/>
    <property type="match status" value="1"/>
</dbReference>
<evidence type="ECO:0000256" key="1">
    <source>
        <dbReference type="ARBA" id="ARBA00022573"/>
    </source>
</evidence>
<dbReference type="PANTHER" id="PTHR35863:SF1">
    <property type="entry name" value="COBALT-PRECORRIN-5B C(1)-METHYLTRANSFERASE"/>
    <property type="match status" value="1"/>
</dbReference>
<name>A0A1L9QU11_9CYAN</name>
<dbReference type="PIRSF" id="PIRSF026782">
    <property type="entry name" value="CbiD"/>
    <property type="match status" value="1"/>
</dbReference>
<dbReference type="Proteomes" id="UP000183940">
    <property type="component" value="Unassembled WGS sequence"/>
</dbReference>
<sequence length="374" mass="40943">MSSPRPGYTLPVFAAASAVAALNCLNGTQEIESVSLDLIDPAERVNVAIAEVSRIRPGMALGISHSDPGDNLDLTRYTPVWALVETLSTTASESENRIEIEGGEGIGKQVDHEGKAAIYGYARQLLDRNLKSQLSPNQSIRVTLVLPEGRNLAKRTSLEAFGIVEGLSLLGTTGISQPLSSPEQLSQFRQILQEKAQQHDLLFFCLGENGLALAQQKGIDPQQIVKTANWLGPMLAEAGAQQVKEIILWGYHGKLIKLAGGIFHTHHDLADGRLEILTAYGAKVGLPGDKLHALLSAKTVQEGLEQLRQWEQESGENWVERVYGEIVTQIDLRSQAYIYKQTQQQVTVRSVLFDGDRQIILHSCENINIRGSLL</sequence>
<comment type="catalytic activity">
    <reaction evidence="5">
        <text>Co-precorrin-5B + S-adenosyl-L-methionine = Co-precorrin-6A + S-adenosyl-L-homocysteine</text>
        <dbReference type="Rhea" id="RHEA:26285"/>
        <dbReference type="ChEBI" id="CHEBI:57856"/>
        <dbReference type="ChEBI" id="CHEBI:59789"/>
        <dbReference type="ChEBI" id="CHEBI:60063"/>
        <dbReference type="ChEBI" id="CHEBI:60064"/>
        <dbReference type="EC" id="2.1.1.195"/>
    </reaction>
</comment>
<protein>
    <recommendedName>
        <fullName evidence="5">Cobalt-precorrin-5B C(1)-methyltransferase</fullName>
        <ecNumber evidence="5">2.1.1.195</ecNumber>
    </recommendedName>
    <alternativeName>
        <fullName evidence="5">Cobalt-precorrin-6A synthase</fullName>
    </alternativeName>
</protein>
<keyword evidence="3 5" id="KW-0808">Transferase</keyword>
<dbReference type="Gene3D" id="3.30.2110.10">
    <property type="entry name" value="CbiD-like"/>
    <property type="match status" value="1"/>
</dbReference>
<dbReference type="UniPathway" id="UPA00148">
    <property type="reaction ID" value="UER00227"/>
</dbReference>
<dbReference type="InterPro" id="IPR002748">
    <property type="entry name" value="CbiD"/>
</dbReference>
<reference evidence="6" key="1">
    <citation type="submission" date="2016-10" db="EMBL/GenBank/DDBJ databases">
        <title>CRISPR-Cas defence system in Roseofilum reptotaenium: evidence of a bacteriophage-cyanobacterium arms race in the coral black band disease.</title>
        <authorList>
            <person name="Buerger P."/>
            <person name="Wood-Charlson E.M."/>
            <person name="Weynberg K.D."/>
            <person name="Willis B."/>
            <person name="Van Oppen M.J."/>
        </authorList>
    </citation>
    <scope>NUCLEOTIDE SEQUENCE [LARGE SCALE GENOMIC DNA]</scope>
    <source>
        <strain evidence="6">AO1-A</strain>
    </source>
</reference>
<keyword evidence="7" id="KW-1185">Reference proteome</keyword>
<dbReference type="AlphaFoldDB" id="A0A1L9QU11"/>
<evidence type="ECO:0000256" key="5">
    <source>
        <dbReference type="HAMAP-Rule" id="MF_00787"/>
    </source>
</evidence>
<comment type="caution">
    <text evidence="6">The sequence shown here is derived from an EMBL/GenBank/DDBJ whole genome shotgun (WGS) entry which is preliminary data.</text>
</comment>
<dbReference type="HAMAP" id="MF_00787">
    <property type="entry name" value="CbiD"/>
    <property type="match status" value="1"/>
</dbReference>
<dbReference type="NCBIfam" id="TIGR00312">
    <property type="entry name" value="cbiD"/>
    <property type="match status" value="1"/>
</dbReference>
<dbReference type="InterPro" id="IPR036074">
    <property type="entry name" value="CbiD_sf"/>
</dbReference>
<accession>A0A1L9QU11</accession>
<organism evidence="6 7">
    <name type="scientific">Roseofilum reptotaenium AO1-A</name>
    <dbReference type="NCBI Taxonomy" id="1925591"/>
    <lineage>
        <taxon>Bacteria</taxon>
        <taxon>Bacillati</taxon>
        <taxon>Cyanobacteriota</taxon>
        <taxon>Cyanophyceae</taxon>
        <taxon>Desertifilales</taxon>
        <taxon>Desertifilaceae</taxon>
        <taxon>Roseofilum</taxon>
    </lineage>
</organism>
<evidence type="ECO:0000256" key="3">
    <source>
        <dbReference type="ARBA" id="ARBA00022679"/>
    </source>
</evidence>
<evidence type="ECO:0000256" key="4">
    <source>
        <dbReference type="ARBA" id="ARBA00022691"/>
    </source>
</evidence>
<comment type="function">
    <text evidence="5">Catalyzes the methylation of C-1 in cobalt-precorrin-5B to form cobalt-precorrin-6A.</text>
</comment>
<evidence type="ECO:0000256" key="2">
    <source>
        <dbReference type="ARBA" id="ARBA00022603"/>
    </source>
</evidence>
<comment type="pathway">
    <text evidence="5">Cofactor biosynthesis; adenosylcobalamin biosynthesis; cob(II)yrinate a,c-diamide from sirohydrochlorin (anaerobic route): step 6/10.</text>
</comment>
<keyword evidence="1 5" id="KW-0169">Cobalamin biosynthesis</keyword>
<evidence type="ECO:0000313" key="6">
    <source>
        <dbReference type="EMBL" id="OJJ26185.1"/>
    </source>
</evidence>
<dbReference type="EC" id="2.1.1.195" evidence="5"/>
<comment type="similarity">
    <text evidence="5">Belongs to the CbiD family.</text>
</comment>
<evidence type="ECO:0000313" key="7">
    <source>
        <dbReference type="Proteomes" id="UP000183940"/>
    </source>
</evidence>
<dbReference type="STRING" id="1925591.BI308_07215"/>
<dbReference type="GO" id="GO:0032259">
    <property type="term" value="P:methylation"/>
    <property type="evidence" value="ECO:0007669"/>
    <property type="project" value="UniProtKB-KW"/>
</dbReference>
<dbReference type="PANTHER" id="PTHR35863">
    <property type="entry name" value="COBALT-PRECORRIN-5B C(1)-METHYLTRANSFERASE"/>
    <property type="match status" value="1"/>
</dbReference>